<dbReference type="InterPro" id="IPR008972">
    <property type="entry name" value="Cupredoxin"/>
</dbReference>
<accession>A0A2T7G3N6</accession>
<dbReference type="PROSITE" id="PS00080">
    <property type="entry name" value="MULTICOPPER_OXIDASE2"/>
    <property type="match status" value="1"/>
</dbReference>
<evidence type="ECO:0000313" key="8">
    <source>
        <dbReference type="Proteomes" id="UP000244446"/>
    </source>
</evidence>
<keyword evidence="8" id="KW-1185">Reference proteome</keyword>
<feature type="domain" description="Plastocyanin-like" evidence="5">
    <location>
        <begin position="358"/>
        <end position="462"/>
    </location>
</feature>
<dbReference type="PANTHER" id="PTHR11709:SF2">
    <property type="entry name" value="MULTICOPPER OXIDASE LPR1"/>
    <property type="match status" value="1"/>
</dbReference>
<dbReference type="GO" id="GO:0005507">
    <property type="term" value="F:copper ion binding"/>
    <property type="evidence" value="ECO:0007669"/>
    <property type="project" value="InterPro"/>
</dbReference>
<evidence type="ECO:0000256" key="2">
    <source>
        <dbReference type="ARBA" id="ARBA00023002"/>
    </source>
</evidence>
<dbReference type="AlphaFoldDB" id="A0A2T7G3N6"/>
<organism evidence="7 8">
    <name type="scientific">Pelagivirga sediminicola</name>
    <dbReference type="NCBI Taxonomy" id="2170575"/>
    <lineage>
        <taxon>Bacteria</taxon>
        <taxon>Pseudomonadati</taxon>
        <taxon>Pseudomonadota</taxon>
        <taxon>Alphaproteobacteria</taxon>
        <taxon>Rhodobacterales</taxon>
        <taxon>Paracoccaceae</taxon>
        <taxon>Pelagivirga</taxon>
    </lineage>
</organism>
<dbReference type="PANTHER" id="PTHR11709">
    <property type="entry name" value="MULTI-COPPER OXIDASE"/>
    <property type="match status" value="1"/>
</dbReference>
<protein>
    <submittedName>
        <fullName evidence="7">Copper oxidase</fullName>
    </submittedName>
</protein>
<dbReference type="Proteomes" id="UP000244446">
    <property type="component" value="Unassembled WGS sequence"/>
</dbReference>
<dbReference type="OrthoDB" id="9757546at2"/>
<reference evidence="7 8" key="1">
    <citation type="submission" date="2018-04" db="EMBL/GenBank/DDBJ databases">
        <title>Pelagivirga bohaiensis gen. nov., sp. nov., a bacterium isolated from the Bohai Sea.</title>
        <authorList>
            <person name="Ji X."/>
        </authorList>
    </citation>
    <scope>NUCLEOTIDE SEQUENCE [LARGE SCALE GENOMIC DNA]</scope>
    <source>
        <strain evidence="7 8">BH-SD19</strain>
    </source>
</reference>
<keyword evidence="1" id="KW-0479">Metal-binding</keyword>
<dbReference type="InterPro" id="IPR006311">
    <property type="entry name" value="TAT_signal"/>
</dbReference>
<dbReference type="InterPro" id="IPR045087">
    <property type="entry name" value="Cu-oxidase_fam"/>
</dbReference>
<dbReference type="InterPro" id="IPR001117">
    <property type="entry name" value="Cu-oxidase_2nd"/>
</dbReference>
<evidence type="ECO:0000256" key="3">
    <source>
        <dbReference type="SAM" id="SignalP"/>
    </source>
</evidence>
<dbReference type="PROSITE" id="PS51318">
    <property type="entry name" value="TAT"/>
    <property type="match status" value="1"/>
</dbReference>
<dbReference type="RefSeq" id="WP_108693192.1">
    <property type="nucleotide sequence ID" value="NZ_QCYH01000012.1"/>
</dbReference>
<dbReference type="Pfam" id="PF07732">
    <property type="entry name" value="Cu-oxidase_3"/>
    <property type="match status" value="1"/>
</dbReference>
<dbReference type="Pfam" id="PF07731">
    <property type="entry name" value="Cu-oxidase_2"/>
    <property type="match status" value="1"/>
</dbReference>
<keyword evidence="3" id="KW-0732">Signal</keyword>
<dbReference type="CDD" id="cd13861">
    <property type="entry name" value="CuRO_1_CumA_like"/>
    <property type="match status" value="1"/>
</dbReference>
<evidence type="ECO:0000259" key="4">
    <source>
        <dbReference type="Pfam" id="PF00394"/>
    </source>
</evidence>
<dbReference type="InterPro" id="IPR011706">
    <property type="entry name" value="Cu-oxidase_C"/>
</dbReference>
<feature type="domain" description="Plastocyanin-like" evidence="4">
    <location>
        <begin position="161"/>
        <end position="273"/>
    </location>
</feature>
<proteinExistence type="predicted"/>
<dbReference type="EMBL" id="QCYH01000012">
    <property type="protein sequence ID" value="PVA09024.1"/>
    <property type="molecule type" value="Genomic_DNA"/>
</dbReference>
<keyword evidence="2" id="KW-0560">Oxidoreductase</keyword>
<comment type="caution">
    <text evidence="7">The sequence shown here is derived from an EMBL/GenBank/DDBJ whole genome shotgun (WGS) entry which is preliminary data.</text>
</comment>
<dbReference type="SUPFAM" id="SSF49503">
    <property type="entry name" value="Cupredoxins"/>
    <property type="match status" value="3"/>
</dbReference>
<evidence type="ECO:0000256" key="1">
    <source>
        <dbReference type="ARBA" id="ARBA00022723"/>
    </source>
</evidence>
<dbReference type="GO" id="GO:0030288">
    <property type="term" value="C:outer membrane-bounded periplasmic space"/>
    <property type="evidence" value="ECO:0007669"/>
    <property type="project" value="TreeGrafter"/>
</dbReference>
<feature type="domain" description="Plastocyanin-like" evidence="6">
    <location>
        <begin position="43"/>
        <end position="152"/>
    </location>
</feature>
<name>A0A2T7G3N6_9RHOB</name>
<dbReference type="Gene3D" id="2.60.40.420">
    <property type="entry name" value="Cupredoxins - blue copper proteins"/>
    <property type="match status" value="3"/>
</dbReference>
<dbReference type="InterPro" id="IPR011707">
    <property type="entry name" value="Cu-oxidase-like_N"/>
</dbReference>
<evidence type="ECO:0000313" key="7">
    <source>
        <dbReference type="EMBL" id="PVA09024.1"/>
    </source>
</evidence>
<dbReference type="Pfam" id="PF00394">
    <property type="entry name" value="Cu-oxidase"/>
    <property type="match status" value="1"/>
</dbReference>
<dbReference type="GO" id="GO:0016491">
    <property type="term" value="F:oxidoreductase activity"/>
    <property type="evidence" value="ECO:0007669"/>
    <property type="project" value="UniProtKB-KW"/>
</dbReference>
<feature type="signal peptide" evidence="3">
    <location>
        <begin position="1"/>
        <end position="26"/>
    </location>
</feature>
<dbReference type="InterPro" id="IPR002355">
    <property type="entry name" value="Cu_oxidase_Cu_BS"/>
</dbReference>
<evidence type="ECO:0000259" key="5">
    <source>
        <dbReference type="Pfam" id="PF07731"/>
    </source>
</evidence>
<feature type="chain" id="PRO_5015594233" evidence="3">
    <location>
        <begin position="27"/>
        <end position="463"/>
    </location>
</feature>
<sequence>MPTRRNFLLTGVAATAGLALPTSLHAATPRFAQIKARKASIQLAPSPYPETGIWGYGGAMPGSELRLAQGARLQRSFVNELPQASSIHWHGIRIDNAMDGVAGLTQPAVEPGQNFDYDFVVPDAGTYWYHAHNRSAEQVARGLYGALIVEESEPPDVDREQVLILDDWLLDPETAQIDPDFTSRHDRSHAGRRGNFIATNGRHDLSLDVRQNERLRLRLINAANARIFELALAGMEGWTIALDGMPLAQPKPLAETLILGPGQRADLIVDVTAAANETAHLVRIEDQEGISQVAFPVIGRAAVARCEAPAPLPRNPRMEIPGIDSAVTARLNMQGGAMGTLDAAILNGERKSFRQLVEANEFWAFNGTIGMTDTPLVEVSRGETVKLQIYNDTSFPHAMHLHGLHFREIGKDGGLGPFRDTSLMFGGETRTIAFVADAPGDWLFHCHVLSHAASGMMTWLKVT</sequence>
<gene>
    <name evidence="7" type="ORF">DC366_15810</name>
</gene>
<evidence type="ECO:0000259" key="6">
    <source>
        <dbReference type="Pfam" id="PF07732"/>
    </source>
</evidence>